<dbReference type="InterPro" id="IPR025411">
    <property type="entry name" value="DUF4136"/>
</dbReference>
<dbReference type="EMBL" id="JAQMRD010000010">
    <property type="protein sequence ID" value="MDB9223176.1"/>
    <property type="molecule type" value="Genomic_DNA"/>
</dbReference>
<evidence type="ECO:0000259" key="2">
    <source>
        <dbReference type="Pfam" id="PF13590"/>
    </source>
</evidence>
<feature type="domain" description="DUF4136" evidence="2">
    <location>
        <begin position="36"/>
        <end position="216"/>
    </location>
</feature>
<comment type="caution">
    <text evidence="4">The sequence shown here is derived from an EMBL/GenBank/DDBJ whole genome shotgun (WGS) entry which is preliminary data.</text>
</comment>
<dbReference type="Proteomes" id="UP000284243">
    <property type="component" value="Unassembled WGS sequence"/>
</dbReference>
<evidence type="ECO:0000313" key="5">
    <source>
        <dbReference type="Proteomes" id="UP000284243"/>
    </source>
</evidence>
<name>A0A412TZ72_9BACT</name>
<accession>A0A412TZ72</accession>
<dbReference type="EMBL" id="QRYC01000001">
    <property type="protein sequence ID" value="RGU59076.1"/>
    <property type="molecule type" value="Genomic_DNA"/>
</dbReference>
<evidence type="ECO:0000256" key="1">
    <source>
        <dbReference type="SAM" id="SignalP"/>
    </source>
</evidence>
<dbReference type="RefSeq" id="WP_022161051.1">
    <property type="nucleotide sequence ID" value="NZ_BAABYK010000001.1"/>
</dbReference>
<dbReference type="Pfam" id="PF13590">
    <property type="entry name" value="DUF4136"/>
    <property type="match status" value="1"/>
</dbReference>
<reference evidence="4 5" key="1">
    <citation type="submission" date="2018-08" db="EMBL/GenBank/DDBJ databases">
        <title>A genome reference for cultivated species of the human gut microbiota.</title>
        <authorList>
            <person name="Zou Y."/>
            <person name="Xue W."/>
            <person name="Luo G."/>
        </authorList>
    </citation>
    <scope>NUCLEOTIDE SEQUENCE [LARGE SCALE GENOMIC DNA]</scope>
    <source>
        <strain evidence="4 5">AF16-14</strain>
    </source>
</reference>
<dbReference type="Proteomes" id="UP001212263">
    <property type="component" value="Unassembled WGS sequence"/>
</dbReference>
<evidence type="ECO:0000313" key="4">
    <source>
        <dbReference type="EMBL" id="RGU59076.1"/>
    </source>
</evidence>
<evidence type="ECO:0000313" key="3">
    <source>
        <dbReference type="EMBL" id="MDB9223176.1"/>
    </source>
</evidence>
<organism evidence="4 5">
    <name type="scientific">Odoribacter splanchnicus</name>
    <dbReference type="NCBI Taxonomy" id="28118"/>
    <lineage>
        <taxon>Bacteria</taxon>
        <taxon>Pseudomonadati</taxon>
        <taxon>Bacteroidota</taxon>
        <taxon>Bacteroidia</taxon>
        <taxon>Bacteroidales</taxon>
        <taxon>Odoribacteraceae</taxon>
        <taxon>Odoribacter</taxon>
    </lineage>
</organism>
<dbReference type="Gene3D" id="3.30.160.670">
    <property type="match status" value="1"/>
</dbReference>
<dbReference type="AlphaFoldDB" id="A0A412TZ72"/>
<proteinExistence type="predicted"/>
<feature type="signal peptide" evidence="1">
    <location>
        <begin position="1"/>
        <end position="18"/>
    </location>
</feature>
<reference evidence="3" key="2">
    <citation type="submission" date="2023-01" db="EMBL/GenBank/DDBJ databases">
        <title>Human gut microbiome strain richness.</title>
        <authorList>
            <person name="Chen-Liaw A."/>
        </authorList>
    </citation>
    <scope>NUCLEOTIDE SEQUENCE</scope>
    <source>
        <strain evidence="3">RTP21484st1_B7_RTP21484_190118</strain>
    </source>
</reference>
<sequence>MKRLFIFGVCVLVVLCMASCYPEGPDYVHEKDIALTHYDEEADFSTLKTFVIPDSVVYVQGDSNATGLANELKEEILSLVKQNFEAYNYQLLTDEEAEAQTPDFVVTVTAFATPTFSYNSWGNYWGWYPGWDWFGWGGVWGGWYPWYPWYSGGYYYAYDKGTVVIDMLDAKKADKETKRVPVLWTGMVDGILAGNQNYLAERLEKNINQCFIQSPYLKTTK</sequence>
<feature type="chain" id="PRO_5019437596" evidence="1">
    <location>
        <begin position="19"/>
        <end position="221"/>
    </location>
</feature>
<protein>
    <submittedName>
        <fullName evidence="4">DUF4136 domain-containing protein</fullName>
    </submittedName>
</protein>
<keyword evidence="1" id="KW-0732">Signal</keyword>
<gene>
    <name evidence="4" type="ORF">DWW57_01410</name>
    <name evidence="3" type="ORF">PN645_09180</name>
</gene>